<gene>
    <name evidence="2" type="ORF">FHR82_001560</name>
</gene>
<keyword evidence="3" id="KW-1185">Reference proteome</keyword>
<feature type="transmembrane region" description="Helical" evidence="1">
    <location>
        <begin position="169"/>
        <end position="189"/>
    </location>
</feature>
<evidence type="ECO:0000256" key="1">
    <source>
        <dbReference type="SAM" id="Phobius"/>
    </source>
</evidence>
<evidence type="ECO:0000313" key="3">
    <source>
        <dbReference type="Proteomes" id="UP000520767"/>
    </source>
</evidence>
<dbReference type="RefSeq" id="WP_184809599.1">
    <property type="nucleotide sequence ID" value="NZ_JACHJQ010000002.1"/>
</dbReference>
<reference evidence="2 3" key="1">
    <citation type="submission" date="2020-08" db="EMBL/GenBank/DDBJ databases">
        <title>Genomic Encyclopedia of Type Strains, Phase III (KMG-III): the genomes of soil and plant-associated and newly described type strains.</title>
        <authorList>
            <person name="Whitman W."/>
        </authorList>
    </citation>
    <scope>NUCLEOTIDE SEQUENCE [LARGE SCALE GENOMIC DNA]</scope>
    <source>
        <strain evidence="2 3">CECT 8960</strain>
    </source>
</reference>
<sequence length="323" mass="34779">MPNRDLADRYRRLLAWYPRDHRERHGEEMLGVLLAGAEDRTRPSRKETADLLLGALRLHLRRTVGMDGGIDHRDVLAIVSLLGPVVLLAGAAPMVDRVLFKLRAGIGLSRWDLVENPAGPAWAIWCVVAVLCAFRMRRAAAVGAWLGTAGFVVAAVYAMGWFWASVVFYAAWLLLGAVVAVALTWSPGPARGWELVGGRRFAVLVAAVAVSAVLVVTSLGQYGLLFFPLELVTFVQGNGGLARWFLGLAALVAGALVAAGARTREGRRAALVLSVPALVSVLMLMVPMYSRLMLQMAVCYGVPVVVLLALGGLPRRVRTGRQA</sequence>
<keyword evidence="1" id="KW-1133">Transmembrane helix</keyword>
<feature type="transmembrane region" description="Helical" evidence="1">
    <location>
        <begin position="117"/>
        <end position="134"/>
    </location>
</feature>
<accession>A0A7W7Q1Z2</accession>
<feature type="transmembrane region" description="Helical" evidence="1">
    <location>
        <begin position="75"/>
        <end position="95"/>
    </location>
</feature>
<comment type="caution">
    <text evidence="2">The sequence shown here is derived from an EMBL/GenBank/DDBJ whole genome shotgun (WGS) entry which is preliminary data.</text>
</comment>
<feature type="transmembrane region" description="Helical" evidence="1">
    <location>
        <begin position="141"/>
        <end position="163"/>
    </location>
</feature>
<keyword evidence="1" id="KW-0812">Transmembrane</keyword>
<evidence type="ECO:0000313" key="2">
    <source>
        <dbReference type="EMBL" id="MBB4905343.1"/>
    </source>
</evidence>
<protein>
    <submittedName>
        <fullName evidence="2">Uncharacterized protein</fullName>
    </submittedName>
</protein>
<feature type="transmembrane region" description="Helical" evidence="1">
    <location>
        <begin position="244"/>
        <end position="261"/>
    </location>
</feature>
<name>A0A7W7Q1Z2_9PSEU</name>
<organism evidence="2 3">
    <name type="scientific">Actinophytocola algeriensis</name>
    <dbReference type="NCBI Taxonomy" id="1768010"/>
    <lineage>
        <taxon>Bacteria</taxon>
        <taxon>Bacillati</taxon>
        <taxon>Actinomycetota</taxon>
        <taxon>Actinomycetes</taxon>
        <taxon>Pseudonocardiales</taxon>
        <taxon>Pseudonocardiaceae</taxon>
    </lineage>
</organism>
<feature type="transmembrane region" description="Helical" evidence="1">
    <location>
        <begin position="268"/>
        <end position="286"/>
    </location>
</feature>
<dbReference type="EMBL" id="JACHJQ010000002">
    <property type="protein sequence ID" value="MBB4905343.1"/>
    <property type="molecule type" value="Genomic_DNA"/>
</dbReference>
<feature type="transmembrane region" description="Helical" evidence="1">
    <location>
        <begin position="292"/>
        <end position="313"/>
    </location>
</feature>
<dbReference type="AlphaFoldDB" id="A0A7W7Q1Z2"/>
<dbReference type="Proteomes" id="UP000520767">
    <property type="component" value="Unassembled WGS sequence"/>
</dbReference>
<feature type="transmembrane region" description="Helical" evidence="1">
    <location>
        <begin position="201"/>
        <end position="224"/>
    </location>
</feature>
<keyword evidence="1" id="KW-0472">Membrane</keyword>
<proteinExistence type="predicted"/>